<evidence type="ECO:0000256" key="1">
    <source>
        <dbReference type="SAM" id="Coils"/>
    </source>
</evidence>
<feature type="compositionally biased region" description="Basic and acidic residues" evidence="2">
    <location>
        <begin position="110"/>
        <end position="123"/>
    </location>
</feature>
<keyword evidence="4" id="KW-1185">Reference proteome</keyword>
<feature type="compositionally biased region" description="Basic and acidic residues" evidence="2">
    <location>
        <begin position="134"/>
        <end position="149"/>
    </location>
</feature>
<comment type="caution">
    <text evidence="3">The sequence shown here is derived from an EMBL/GenBank/DDBJ whole genome shotgun (WGS) entry which is preliminary data.</text>
</comment>
<feature type="region of interest" description="Disordered" evidence="2">
    <location>
        <begin position="1"/>
        <end position="190"/>
    </location>
</feature>
<evidence type="ECO:0000256" key="2">
    <source>
        <dbReference type="SAM" id="MobiDB-lite"/>
    </source>
</evidence>
<sequence>MSDKEVELTEEQLKEQKLEAARKKNKGKKKKSKKTKKGDDNDDSKDVSVEPTEESVGSTENVAKEESTVDEAKEETNVDELEKETTDKDDVKEEKEEKEEQEEKEEKEEKEESNTEIEEKLAADIEGIQLSNKEGSEITSNEKENKDDSASNVDVPSSGEQKQELEESKSKQQTAADDLFPEEGPSFMDTIKQAQADDTLEKTQLENNTLKADLEKVKKENKELKLLKLDHLEQIETLEARVADLEAKLAKAKVDSSRSVPTNHLTTGYVYDQDETLSLSPTPSSQQPFSTTFSQFKPHHNNESQLSLGEIKAKLSKWKGWNIDMTNWRSVGSGPIVEL</sequence>
<evidence type="ECO:0000313" key="4">
    <source>
        <dbReference type="Proteomes" id="UP000009328"/>
    </source>
</evidence>
<evidence type="ECO:0000313" key="3">
    <source>
        <dbReference type="EMBL" id="CCH44682.1"/>
    </source>
</evidence>
<dbReference type="Proteomes" id="UP000009328">
    <property type="component" value="Unassembled WGS sequence"/>
</dbReference>
<dbReference type="FunCoup" id="K0KRL5">
    <property type="interactions" value="19"/>
</dbReference>
<feature type="compositionally biased region" description="Basic and acidic residues" evidence="2">
    <location>
        <begin position="161"/>
        <end position="170"/>
    </location>
</feature>
<organism evidence="3 4">
    <name type="scientific">Wickerhamomyces ciferrii (strain ATCC 14091 / BCRC 22168 / CBS 111 / JCM 3599 / NBRC 0793 / NRRL Y-1031 F-60-10)</name>
    <name type="common">Yeast</name>
    <name type="synonym">Pichia ciferrii</name>
    <dbReference type="NCBI Taxonomy" id="1206466"/>
    <lineage>
        <taxon>Eukaryota</taxon>
        <taxon>Fungi</taxon>
        <taxon>Dikarya</taxon>
        <taxon>Ascomycota</taxon>
        <taxon>Saccharomycotina</taxon>
        <taxon>Saccharomycetes</taxon>
        <taxon>Phaffomycetales</taxon>
        <taxon>Wickerhamomycetaceae</taxon>
        <taxon>Wickerhamomyces</taxon>
    </lineage>
</organism>
<keyword evidence="1" id="KW-0175">Coiled coil</keyword>
<feature type="compositionally biased region" description="Acidic residues" evidence="2">
    <location>
        <begin position="96"/>
        <end position="109"/>
    </location>
</feature>
<feature type="compositionally biased region" description="Low complexity" evidence="2">
    <location>
        <begin position="280"/>
        <end position="296"/>
    </location>
</feature>
<dbReference type="AlphaFoldDB" id="K0KRL5"/>
<proteinExistence type="predicted"/>
<feature type="coiled-coil region" evidence="1">
    <location>
        <begin position="200"/>
        <end position="255"/>
    </location>
</feature>
<feature type="region of interest" description="Disordered" evidence="2">
    <location>
        <begin position="276"/>
        <end position="305"/>
    </location>
</feature>
<dbReference type="InParanoid" id="K0KRL5"/>
<feature type="compositionally biased region" description="Basic and acidic residues" evidence="2">
    <location>
        <begin position="83"/>
        <end position="95"/>
    </location>
</feature>
<dbReference type="HOGENOM" id="CLU_077185_0_0_1"/>
<feature type="compositionally biased region" description="Basic residues" evidence="2">
    <location>
        <begin position="23"/>
        <end position="36"/>
    </location>
</feature>
<feature type="compositionally biased region" description="Basic and acidic residues" evidence="2">
    <location>
        <begin position="1"/>
        <end position="22"/>
    </location>
</feature>
<name>K0KRL5_WICCF</name>
<accession>K0KRL5</accession>
<protein>
    <submittedName>
        <fullName evidence="3">Uncharacterized protein</fullName>
    </submittedName>
</protein>
<reference evidence="3 4" key="1">
    <citation type="journal article" date="2012" name="Eukaryot. Cell">
        <title>Draft genome sequence of Wickerhamomyces ciferrii NRRL Y-1031 F-60-10.</title>
        <authorList>
            <person name="Schneider J."/>
            <person name="Andrea H."/>
            <person name="Blom J."/>
            <person name="Jaenicke S."/>
            <person name="Ruckert C."/>
            <person name="Schorsch C."/>
            <person name="Szczepanowski R."/>
            <person name="Farwick M."/>
            <person name="Goesmann A."/>
            <person name="Puhler A."/>
            <person name="Schaffer S."/>
            <person name="Tauch A."/>
            <person name="Kohler T."/>
            <person name="Brinkrolf K."/>
        </authorList>
    </citation>
    <scope>NUCLEOTIDE SEQUENCE [LARGE SCALE GENOMIC DNA]</scope>
    <source>
        <strain evidence="4">ATCC 14091 / BCRC 22168 / CBS 111 / JCM 3599 / NBRC 0793 / NRRL Y-1031 F-60-10</strain>
    </source>
</reference>
<dbReference type="eggNOG" id="ENOG502S1CR">
    <property type="taxonomic scope" value="Eukaryota"/>
</dbReference>
<dbReference type="EMBL" id="CAIF01000151">
    <property type="protein sequence ID" value="CCH44682.1"/>
    <property type="molecule type" value="Genomic_DNA"/>
</dbReference>
<feature type="compositionally biased region" description="Basic and acidic residues" evidence="2">
    <location>
        <begin position="62"/>
        <end position="76"/>
    </location>
</feature>
<gene>
    <name evidence="3" type="ORF">BN7_4250</name>
</gene>